<evidence type="ECO:0000256" key="3">
    <source>
        <dbReference type="ARBA" id="ARBA00035294"/>
    </source>
</evidence>
<protein>
    <recommendedName>
        <fullName evidence="3 4">Small ribosomal subunit protein bS6</fullName>
    </recommendedName>
</protein>
<keyword evidence="6" id="KW-1185">Reference proteome</keyword>
<reference evidence="5" key="1">
    <citation type="submission" date="2020-08" db="EMBL/GenBank/DDBJ databases">
        <authorList>
            <person name="Liu C."/>
            <person name="Sun Q."/>
        </authorList>
    </citation>
    <scope>NUCLEOTIDE SEQUENCE</scope>
    <source>
        <strain evidence="5">BX16</strain>
    </source>
</reference>
<keyword evidence="4" id="KW-0687">Ribonucleoprotein</keyword>
<evidence type="ECO:0000256" key="1">
    <source>
        <dbReference type="ARBA" id="ARBA00009512"/>
    </source>
</evidence>
<keyword evidence="4" id="KW-0694">RNA-binding</keyword>
<dbReference type="InterPro" id="IPR014717">
    <property type="entry name" value="Transl_elong_EF1B/ribsomal_bS6"/>
</dbReference>
<dbReference type="CDD" id="cd00473">
    <property type="entry name" value="bS6"/>
    <property type="match status" value="1"/>
</dbReference>
<dbReference type="InterPro" id="IPR000529">
    <property type="entry name" value="Ribosomal_bS6"/>
</dbReference>
<name>A0A923NA15_9FIRM</name>
<keyword evidence="4 5" id="KW-0689">Ribosomal protein</keyword>
<evidence type="ECO:0000313" key="6">
    <source>
        <dbReference type="Proteomes" id="UP000644115"/>
    </source>
</evidence>
<accession>A0A923NA15</accession>
<dbReference type="RefSeq" id="WP_177264427.1">
    <property type="nucleotide sequence ID" value="NZ_JACRWC010000039.1"/>
</dbReference>
<dbReference type="GO" id="GO:1990904">
    <property type="term" value="C:ribonucleoprotein complex"/>
    <property type="evidence" value="ECO:0007669"/>
    <property type="project" value="UniProtKB-KW"/>
</dbReference>
<dbReference type="SUPFAM" id="SSF54995">
    <property type="entry name" value="Ribosomal protein S6"/>
    <property type="match status" value="1"/>
</dbReference>
<comment type="similarity">
    <text evidence="1 4">Belongs to the bacterial ribosomal protein bS6 family.</text>
</comment>
<dbReference type="Proteomes" id="UP000644115">
    <property type="component" value="Unassembled WGS sequence"/>
</dbReference>
<dbReference type="PANTHER" id="PTHR21011:SF1">
    <property type="entry name" value="SMALL RIBOSOMAL SUBUNIT PROTEIN BS6M"/>
    <property type="match status" value="1"/>
</dbReference>
<evidence type="ECO:0000256" key="2">
    <source>
        <dbReference type="ARBA" id="ARBA00035104"/>
    </source>
</evidence>
<dbReference type="Gene3D" id="3.30.70.60">
    <property type="match status" value="1"/>
</dbReference>
<dbReference type="GO" id="GO:0070181">
    <property type="term" value="F:small ribosomal subunit rRNA binding"/>
    <property type="evidence" value="ECO:0007669"/>
    <property type="project" value="TreeGrafter"/>
</dbReference>
<dbReference type="Pfam" id="PF01250">
    <property type="entry name" value="Ribosomal_S6"/>
    <property type="match status" value="1"/>
</dbReference>
<gene>
    <name evidence="4" type="primary">rpsF</name>
    <name evidence="5" type="ORF">H8876_02750</name>
</gene>
<evidence type="ECO:0000313" key="5">
    <source>
        <dbReference type="EMBL" id="MBC5998920.1"/>
    </source>
</evidence>
<dbReference type="NCBIfam" id="TIGR00166">
    <property type="entry name" value="S6"/>
    <property type="match status" value="1"/>
</dbReference>
<dbReference type="GO" id="GO:0006412">
    <property type="term" value="P:translation"/>
    <property type="evidence" value="ECO:0007669"/>
    <property type="project" value="UniProtKB-UniRule"/>
</dbReference>
<comment type="caution">
    <text evidence="5">The sequence shown here is derived from an EMBL/GenBank/DDBJ whole genome shotgun (WGS) entry which is preliminary data.</text>
</comment>
<dbReference type="PANTHER" id="PTHR21011">
    <property type="entry name" value="MITOCHONDRIAL 28S RIBOSOMAL PROTEIN S6"/>
    <property type="match status" value="1"/>
</dbReference>
<dbReference type="AlphaFoldDB" id="A0A923NA15"/>
<proteinExistence type="inferred from homology"/>
<comment type="function">
    <text evidence="2 4">Binds together with bS18 to 16S ribosomal RNA.</text>
</comment>
<dbReference type="HAMAP" id="MF_00360">
    <property type="entry name" value="Ribosomal_bS6"/>
    <property type="match status" value="1"/>
</dbReference>
<dbReference type="GO" id="GO:0005840">
    <property type="term" value="C:ribosome"/>
    <property type="evidence" value="ECO:0007669"/>
    <property type="project" value="UniProtKB-KW"/>
</dbReference>
<keyword evidence="4" id="KW-0699">rRNA-binding</keyword>
<dbReference type="InterPro" id="IPR020814">
    <property type="entry name" value="Ribosomal_S6_plastid/chlpt"/>
</dbReference>
<sequence>MANYEVMFILDPALEDDKKDATVETVKTIIASEGEVGNVDVWGMKKLAYPIQKKAEGYYVVVEFKAPHTLPKELDRRLKISDNVMRHIIINKDEK</sequence>
<dbReference type="EMBL" id="JACRWC010000039">
    <property type="protein sequence ID" value="MBC5998920.1"/>
    <property type="molecule type" value="Genomic_DNA"/>
</dbReference>
<organism evidence="5 6">
    <name type="scientific">Lentihominibacter faecis</name>
    <dbReference type="NCBI Taxonomy" id="2764712"/>
    <lineage>
        <taxon>Bacteria</taxon>
        <taxon>Bacillati</taxon>
        <taxon>Bacillota</taxon>
        <taxon>Clostridia</taxon>
        <taxon>Peptostreptococcales</taxon>
        <taxon>Anaerovoracaceae</taxon>
        <taxon>Lentihominibacter</taxon>
    </lineage>
</organism>
<dbReference type="GO" id="GO:0003735">
    <property type="term" value="F:structural constituent of ribosome"/>
    <property type="evidence" value="ECO:0007669"/>
    <property type="project" value="InterPro"/>
</dbReference>
<dbReference type="GO" id="GO:0005737">
    <property type="term" value="C:cytoplasm"/>
    <property type="evidence" value="ECO:0007669"/>
    <property type="project" value="UniProtKB-ARBA"/>
</dbReference>
<dbReference type="InterPro" id="IPR035980">
    <property type="entry name" value="Ribosomal_bS6_sf"/>
</dbReference>
<evidence type="ECO:0000256" key="4">
    <source>
        <dbReference type="HAMAP-Rule" id="MF_00360"/>
    </source>
</evidence>